<dbReference type="OrthoDB" id="5348911at2"/>
<gene>
    <name evidence="3" type="ORF">SAMN05444170_6029</name>
</gene>
<keyword evidence="1" id="KW-0732">Signal</keyword>
<feature type="chain" id="PRO_5013269304" evidence="1">
    <location>
        <begin position="29"/>
        <end position="330"/>
    </location>
</feature>
<evidence type="ECO:0000313" key="4">
    <source>
        <dbReference type="Proteomes" id="UP000184096"/>
    </source>
</evidence>
<dbReference type="InterPro" id="IPR015168">
    <property type="entry name" value="SsuA/THI5"/>
</dbReference>
<dbReference type="InterPro" id="IPR027939">
    <property type="entry name" value="NMT1/THI5"/>
</dbReference>
<evidence type="ECO:0000256" key="1">
    <source>
        <dbReference type="SAM" id="SignalP"/>
    </source>
</evidence>
<proteinExistence type="predicted"/>
<dbReference type="GO" id="GO:0009228">
    <property type="term" value="P:thiamine biosynthetic process"/>
    <property type="evidence" value="ECO:0007669"/>
    <property type="project" value="InterPro"/>
</dbReference>
<dbReference type="RefSeq" id="WP_083587829.1">
    <property type="nucleotide sequence ID" value="NZ_LT670849.1"/>
</dbReference>
<dbReference type="Pfam" id="PF09084">
    <property type="entry name" value="NMT1"/>
    <property type="match status" value="1"/>
</dbReference>
<evidence type="ECO:0000259" key="2">
    <source>
        <dbReference type="Pfam" id="PF09084"/>
    </source>
</evidence>
<dbReference type="InterPro" id="IPR006311">
    <property type="entry name" value="TAT_signal"/>
</dbReference>
<accession>A0A1M7UP29</accession>
<dbReference type="AlphaFoldDB" id="A0A1M7UP29"/>
<name>A0A1M7UP29_9BRAD</name>
<dbReference type="PANTHER" id="PTHR31528">
    <property type="entry name" value="4-AMINO-5-HYDROXYMETHYL-2-METHYLPYRIMIDINE PHOSPHATE SYNTHASE THI11-RELATED"/>
    <property type="match status" value="1"/>
</dbReference>
<protein>
    <submittedName>
        <fullName evidence="3">NitT/TauT family transport system substrate-binding protein</fullName>
    </submittedName>
</protein>
<feature type="domain" description="SsuA/THI5-like" evidence="2">
    <location>
        <begin position="43"/>
        <end position="253"/>
    </location>
</feature>
<dbReference type="Gene3D" id="3.40.190.10">
    <property type="entry name" value="Periplasmic binding protein-like II"/>
    <property type="match status" value="2"/>
</dbReference>
<dbReference type="Proteomes" id="UP000184096">
    <property type="component" value="Chromosome I"/>
</dbReference>
<keyword evidence="4" id="KW-1185">Reference proteome</keyword>
<organism evidence="3 4">
    <name type="scientific">Bradyrhizobium erythrophlei</name>
    <dbReference type="NCBI Taxonomy" id="1437360"/>
    <lineage>
        <taxon>Bacteria</taxon>
        <taxon>Pseudomonadati</taxon>
        <taxon>Pseudomonadota</taxon>
        <taxon>Alphaproteobacteria</taxon>
        <taxon>Hyphomicrobiales</taxon>
        <taxon>Nitrobacteraceae</taxon>
        <taxon>Bradyrhizobium</taxon>
    </lineage>
</organism>
<dbReference type="PANTHER" id="PTHR31528:SF15">
    <property type="entry name" value="RIBOFLAVIN-BINDING PROTEIN RIBY"/>
    <property type="match status" value="1"/>
</dbReference>
<evidence type="ECO:0000313" key="3">
    <source>
        <dbReference type="EMBL" id="SHN84708.1"/>
    </source>
</evidence>
<dbReference type="SUPFAM" id="SSF53850">
    <property type="entry name" value="Periplasmic binding protein-like II"/>
    <property type="match status" value="1"/>
</dbReference>
<reference evidence="4" key="1">
    <citation type="submission" date="2016-11" db="EMBL/GenBank/DDBJ databases">
        <authorList>
            <person name="Varghese N."/>
            <person name="Submissions S."/>
        </authorList>
    </citation>
    <scope>NUCLEOTIDE SEQUENCE [LARGE SCALE GENOMIC DNA]</scope>
    <source>
        <strain evidence="4">GAS401</strain>
    </source>
</reference>
<feature type="signal peptide" evidence="1">
    <location>
        <begin position="1"/>
        <end position="28"/>
    </location>
</feature>
<sequence>MAKISRRSVLLGTAATGLMAPFVTSARAATPISFRLDWSIYGSHAPFFLALQEKMYEKAGLDVSIGEGQGSATVAKIVGQGNDPIGFVDFTSTIRAIEQGVPLMAIGRVISDVMCVISHADAPVNKPNELEGKVVAYAPSESTGQMLAALLQRANVDATKISVLNPATAAKNAMFLQKRADAIPANVNVQVAQLEEQGAKLHYFLFSDFGVEMMNNGLVANADWLKKNREAAKAFVRVSLDAFAAAKADPGKAIDVLIKQLPQQARNKNVLRRQLDLTFPSLETSATKGKPLGYMAEEDWRATQDLLVKYGGLPKAVDLNKLYSNEFAEA</sequence>
<dbReference type="EMBL" id="LT670849">
    <property type="protein sequence ID" value="SHN84708.1"/>
    <property type="molecule type" value="Genomic_DNA"/>
</dbReference>
<dbReference type="PROSITE" id="PS51318">
    <property type="entry name" value="TAT"/>
    <property type="match status" value="1"/>
</dbReference>